<comment type="pathway">
    <text evidence="3">Pyrimidine metabolism; UMP biosynthesis via de novo pathway; UMP from orotate: step 2/2.</text>
</comment>
<dbReference type="SUPFAM" id="SSF53271">
    <property type="entry name" value="PRTase-like"/>
    <property type="match status" value="1"/>
</dbReference>
<dbReference type="GO" id="GO:0006207">
    <property type="term" value="P:'de novo' pyrimidine nucleobase biosynthetic process"/>
    <property type="evidence" value="ECO:0007669"/>
    <property type="project" value="InterPro"/>
</dbReference>
<dbReference type="EC" id="2.4.2.10" evidence="7"/>
<evidence type="ECO:0000256" key="16">
    <source>
        <dbReference type="ARBA" id="ARBA00022729"/>
    </source>
</evidence>
<dbReference type="VEuPathDB" id="VectorBase:ASIS014127"/>
<dbReference type="GO" id="GO:0004588">
    <property type="term" value="F:orotate phosphoribosyltransferase activity"/>
    <property type="evidence" value="ECO:0007669"/>
    <property type="project" value="UniProtKB-EC"/>
</dbReference>
<keyword evidence="20" id="KW-0378">Hydrolase</keyword>
<comment type="catalytic activity">
    <reaction evidence="28">
        <text>L-threonyl-[protein] + ATP = O-phospho-L-threonyl-[protein] + ADP + H(+)</text>
        <dbReference type="Rhea" id="RHEA:46608"/>
        <dbReference type="Rhea" id="RHEA-COMP:11060"/>
        <dbReference type="Rhea" id="RHEA-COMP:11605"/>
        <dbReference type="ChEBI" id="CHEBI:15378"/>
        <dbReference type="ChEBI" id="CHEBI:30013"/>
        <dbReference type="ChEBI" id="CHEBI:30616"/>
        <dbReference type="ChEBI" id="CHEBI:61977"/>
        <dbReference type="ChEBI" id="CHEBI:456216"/>
        <dbReference type="EC" id="2.7.11.1"/>
    </reaction>
</comment>
<evidence type="ECO:0000256" key="28">
    <source>
        <dbReference type="ARBA" id="ARBA00047899"/>
    </source>
</evidence>
<evidence type="ECO:0000256" key="14">
    <source>
        <dbReference type="ARBA" id="ARBA00022679"/>
    </source>
</evidence>
<feature type="binding site" evidence="31">
    <location>
        <position position="1310"/>
    </location>
    <ligand>
        <name>substrate</name>
    </ligand>
</feature>
<keyword evidence="27" id="KW-0511">Multifunctional enzyme</keyword>
<keyword evidence="14" id="KW-0808">Transferase</keyword>
<dbReference type="NCBIfam" id="TIGR00336">
    <property type="entry name" value="pyrE"/>
    <property type="match status" value="1"/>
</dbReference>
<evidence type="ECO:0000256" key="4">
    <source>
        <dbReference type="ARBA" id="ARBA00004889"/>
    </source>
</evidence>
<keyword evidence="26" id="KW-0456">Lyase</keyword>
<dbReference type="FunFam" id="1.20.1440.180:FF:000001">
    <property type="entry name" value="Serine/threonine-protein kinase/endoribonuclease IRE1"/>
    <property type="match status" value="1"/>
</dbReference>
<dbReference type="Gene3D" id="1.20.1440.180">
    <property type="entry name" value="KEN domain"/>
    <property type="match status" value="1"/>
</dbReference>
<dbReference type="SUPFAM" id="SSF56112">
    <property type="entry name" value="Protein kinase-like (PK-like)"/>
    <property type="match status" value="1"/>
</dbReference>
<evidence type="ECO:0000256" key="22">
    <source>
        <dbReference type="ARBA" id="ARBA00022840"/>
    </source>
</evidence>
<evidence type="ECO:0000256" key="6">
    <source>
        <dbReference type="ARBA" id="ARBA00009769"/>
    </source>
</evidence>
<evidence type="ECO:0000256" key="26">
    <source>
        <dbReference type="ARBA" id="ARBA00023239"/>
    </source>
</evidence>
<dbReference type="GO" id="GO:0005789">
    <property type="term" value="C:endoplasmic reticulum membrane"/>
    <property type="evidence" value="ECO:0007669"/>
    <property type="project" value="UniProtKB-SubCell"/>
</dbReference>
<dbReference type="InterPro" id="IPR011060">
    <property type="entry name" value="RibuloseP-bd_barrel"/>
</dbReference>
<dbReference type="OrthoDB" id="63989at2759"/>
<evidence type="ECO:0000256" key="3">
    <source>
        <dbReference type="ARBA" id="ARBA00004861"/>
    </source>
</evidence>
<comment type="catalytic activity">
    <reaction evidence="29">
        <text>L-seryl-[protein] + ATP = O-phospho-L-seryl-[protein] + ADP + H(+)</text>
        <dbReference type="Rhea" id="RHEA:17989"/>
        <dbReference type="Rhea" id="RHEA-COMP:9863"/>
        <dbReference type="Rhea" id="RHEA-COMP:11604"/>
        <dbReference type="ChEBI" id="CHEBI:15378"/>
        <dbReference type="ChEBI" id="CHEBI:29999"/>
        <dbReference type="ChEBI" id="CHEBI:30616"/>
        <dbReference type="ChEBI" id="CHEBI:83421"/>
        <dbReference type="ChEBI" id="CHEBI:456216"/>
        <dbReference type="EC" id="2.7.11.1"/>
    </reaction>
</comment>
<feature type="region of interest" description="Disordered" evidence="32">
    <location>
        <begin position="788"/>
        <end position="824"/>
    </location>
</feature>
<dbReference type="Pfam" id="PF06479">
    <property type="entry name" value="Ribonuc_2-5A"/>
    <property type="match status" value="1"/>
</dbReference>
<dbReference type="HAMAP" id="MF_01208">
    <property type="entry name" value="PyrE"/>
    <property type="match status" value="1"/>
</dbReference>
<dbReference type="EMBL" id="ATLV01011254">
    <property type="status" value="NOT_ANNOTATED_CDS"/>
    <property type="molecule type" value="Genomic_DNA"/>
</dbReference>
<dbReference type="FunFam" id="3.40.50.2020:FF:000025">
    <property type="entry name" value="Uridine monophosphate synthetase"/>
    <property type="match status" value="1"/>
</dbReference>
<name>A0A084VDC6_ANOSI</name>
<organism evidence="36">
    <name type="scientific">Anopheles sinensis</name>
    <name type="common">Mosquito</name>
    <dbReference type="NCBI Taxonomy" id="74873"/>
    <lineage>
        <taxon>Eukaryota</taxon>
        <taxon>Metazoa</taxon>
        <taxon>Ecdysozoa</taxon>
        <taxon>Arthropoda</taxon>
        <taxon>Hexapoda</taxon>
        <taxon>Insecta</taxon>
        <taxon>Pterygota</taxon>
        <taxon>Neoptera</taxon>
        <taxon>Endopterygota</taxon>
        <taxon>Diptera</taxon>
        <taxon>Nematocera</taxon>
        <taxon>Culicoidea</taxon>
        <taxon>Culicidae</taxon>
        <taxon>Anophelinae</taxon>
        <taxon>Anopheles</taxon>
    </lineage>
</organism>
<evidence type="ECO:0000256" key="33">
    <source>
        <dbReference type="SAM" id="Phobius"/>
    </source>
</evidence>
<evidence type="ECO:0000259" key="35">
    <source>
        <dbReference type="PROSITE" id="PS51392"/>
    </source>
</evidence>
<dbReference type="Proteomes" id="UP000030765">
    <property type="component" value="Unassembled WGS sequence"/>
</dbReference>
<evidence type="ECO:0000256" key="29">
    <source>
        <dbReference type="ARBA" id="ARBA00048679"/>
    </source>
</evidence>
<dbReference type="CDD" id="cd04725">
    <property type="entry name" value="OMP_decarboxylase_like"/>
    <property type="match status" value="1"/>
</dbReference>
<feature type="binding site" evidence="31">
    <location>
        <position position="1133"/>
    </location>
    <ligand>
        <name>substrate</name>
    </ligand>
</feature>
<dbReference type="InterPro" id="IPR018089">
    <property type="entry name" value="OMPdecase_AS"/>
</dbReference>
<evidence type="ECO:0000256" key="7">
    <source>
        <dbReference type="ARBA" id="ARBA00011971"/>
    </source>
</evidence>
<gene>
    <name evidence="36" type="ORF">ZHAS_00002951</name>
</gene>
<dbReference type="SUPFAM" id="SSF51366">
    <property type="entry name" value="Ribulose-phoshate binding barrel"/>
    <property type="match status" value="1"/>
</dbReference>
<evidence type="ECO:0000313" key="36">
    <source>
        <dbReference type="EMBL" id="KFB35970.1"/>
    </source>
</evidence>
<evidence type="ECO:0000256" key="12">
    <source>
        <dbReference type="ARBA" id="ARBA00022553"/>
    </source>
</evidence>
<dbReference type="InterPro" id="IPR004467">
    <property type="entry name" value="Or_phspho_trans_dom"/>
</dbReference>
<evidence type="ECO:0000256" key="30">
    <source>
        <dbReference type="PIRSR" id="PIRSR614732-1"/>
    </source>
</evidence>
<dbReference type="PROSITE" id="PS51392">
    <property type="entry name" value="KEN"/>
    <property type="match status" value="1"/>
</dbReference>
<evidence type="ECO:0000256" key="17">
    <source>
        <dbReference type="ARBA" id="ARBA00022741"/>
    </source>
</evidence>
<evidence type="ECO:0000313" key="37">
    <source>
        <dbReference type="EnsemblMetazoa" id="ASIC002951-PA"/>
    </source>
</evidence>
<evidence type="ECO:0000256" key="24">
    <source>
        <dbReference type="ARBA" id="ARBA00022989"/>
    </source>
</evidence>
<dbReference type="InterPro" id="IPR023031">
    <property type="entry name" value="OPRT"/>
</dbReference>
<keyword evidence="25 33" id="KW-0472">Membrane</keyword>
<dbReference type="InterPro" id="IPR000836">
    <property type="entry name" value="PRTase_dom"/>
</dbReference>
<evidence type="ECO:0000256" key="5">
    <source>
        <dbReference type="ARBA" id="ARBA00006221"/>
    </source>
</evidence>
<dbReference type="SMART" id="SM00580">
    <property type="entry name" value="PUG"/>
    <property type="match status" value="1"/>
</dbReference>
<protein>
    <recommendedName>
        <fullName evidence="10">Uridine 5'-monophosphate synthase</fullName>
        <ecNumber evidence="7">2.4.2.10</ecNumber>
        <ecNumber evidence="9">2.7.11.1</ecNumber>
        <ecNumber evidence="8">4.1.1.23</ecNumber>
    </recommendedName>
</protein>
<feature type="binding site" evidence="31">
    <location>
        <position position="1330"/>
    </location>
    <ligand>
        <name>substrate</name>
    </ligand>
</feature>
<feature type="binding site" evidence="31">
    <location>
        <position position="1155"/>
    </location>
    <ligand>
        <name>substrate</name>
    </ligand>
</feature>
<sequence>MTATFEQKQGTPLWQKDLSSPVVAVFLLSSEGLLSVPFQTVSDDVLQEINERAKSGNFDDLKLFETVYIGEAGNNLYAIPSLVDKNTATIPSEPSINLLGGPSKSRPALSKADGRAQPDQAASDGRELISKASRTRGKNENIIILGHYQTPKIDDGIKLDITPSSPSSLGGGKGFWKHHELSTVLVGGGGLDPPDVGIPELNTKTIGVQTDEDLAYGETNETKSQQVEESHTGLIWTFFDRIYSGTKQWLETQPNKLPTILLIMLFGLVIFGFWYIHLQMKALQEQSQSGSQTSNSNRSGAGTGSGGSGSGSYSEPIDFGDGEMRVGKINFNTQNVLGKGCEGTFVFRGMFEKREVAVKRILPGCFTLADREVALLRESDAHENVVRYFCTEQDRQFRYIAVELCAATVQDYVDGKGTSTVAAASTVTVGMLRKKISSIDILRQATSGLIHLHSLSIVHRDIKPQNILLSLPDNRQRVRAMISDFGLCKKLNFGKASFSRRSGVTGTDGWIAPEMQRGQRATTSVDIFSLGCVFYYVLSDGFHPFGDNLKRQANILSDEYDLGMLRRENPQPDSRTVLAEELIGDMIQADAGKRPSARAVANHPLFWGNERVLAFLQDVSDRVEKLDVSSEPLRSLEKNARFVVRDDWSRHLDAEITTDLRKFRGYQGYSVRDLMRALRNKKHHYHELTPSMQRALGSIPHEFTHYWLSRFPRLLSHSYHALADCSREPIFRHYYTHDDDEHTGSTSGTIVPVVSSIGYKFTKPSYFTRDDNDNYELLRYYEISQAMKNSTKSPKRRMDGNGGGGQEGGTPERKLTTKRGTYNFSKPSGTITTGGFITRQQMRDNNEADVGATTVLDAVTHLTTRKLASITMPDETKLKQLGLKLFEINAFKFGDFQMKVGINSPVYFDLRVIVSHPDVMDTLADLLTEFIVDTKLNTTGVHLCGVPYTALPVATLVSIKGNKPMLIRRKEAKKYGTKKLIEGKFNAGDKCLIIEDVVTSGSSILETVVDLRSEGLVVTDAIVVVDREQGGVQNTEEQGVKMHSLFTLSYLLKVLLEAKRIEESTVNAVAKYISACQIRSDGSFMKNGTKVVNELSRTGMSFEARADLAKCPLAKELLKLIATKKTTLCLAADLTTAEEILNIAEAAGPYICLLKTHCDIVTDFSEQFVRSLQSLAQKHNFMLLEDRKFADIGNTVAQQYAGGVHRIADWADLVTVHSLPGQGVLKGLKSAIVGDRPAASRAVFLLAQMSTEGALTDEKYSTATMKMATEMDTDFVAGIVCQSKDLVAPPGLLQLTPGVKLEEGVDGLGQLYDSPERVVKERGADICVVGRGILSSKTPAETARIYRDRLWEAYIERISADKNGASSD</sequence>
<dbReference type="VEuPathDB" id="VectorBase:ASIS008511"/>
<feature type="binding site" evidence="31">
    <location>
        <position position="1250"/>
    </location>
    <ligand>
        <name>substrate</name>
    </ligand>
</feature>
<feature type="region of interest" description="Disordered" evidence="32">
    <location>
        <begin position="93"/>
        <end position="132"/>
    </location>
</feature>
<evidence type="ECO:0000256" key="11">
    <source>
        <dbReference type="ARBA" id="ARBA00022527"/>
    </source>
</evidence>
<dbReference type="GO" id="GO:0005524">
    <property type="term" value="F:ATP binding"/>
    <property type="evidence" value="ECO:0007669"/>
    <property type="project" value="UniProtKB-KW"/>
</dbReference>
<dbReference type="GO" id="GO:0006397">
    <property type="term" value="P:mRNA processing"/>
    <property type="evidence" value="ECO:0007669"/>
    <property type="project" value="InterPro"/>
</dbReference>
<keyword evidence="17" id="KW-0547">Nucleotide-binding</keyword>
<evidence type="ECO:0000256" key="10">
    <source>
        <dbReference type="ARBA" id="ARBA00015047"/>
    </source>
</evidence>
<dbReference type="CDD" id="cd06223">
    <property type="entry name" value="PRTases_typeI"/>
    <property type="match status" value="1"/>
</dbReference>
<feature type="domain" description="Protein kinase" evidence="34">
    <location>
        <begin position="331"/>
        <end position="606"/>
    </location>
</feature>
<evidence type="ECO:0000256" key="25">
    <source>
        <dbReference type="ARBA" id="ARBA00023136"/>
    </source>
</evidence>
<evidence type="ECO:0000256" key="18">
    <source>
        <dbReference type="ARBA" id="ARBA00022777"/>
    </source>
</evidence>
<feature type="binding site" evidence="31">
    <location>
        <position position="1331"/>
    </location>
    <ligand>
        <name>substrate</name>
    </ligand>
</feature>
<dbReference type="InterPro" id="IPR001754">
    <property type="entry name" value="OMPdeCOase_dom"/>
</dbReference>
<dbReference type="InterPro" id="IPR010513">
    <property type="entry name" value="KEN_dom"/>
</dbReference>
<keyword evidence="15 33" id="KW-0812">Transmembrane</keyword>
<dbReference type="UniPathway" id="UPA00070">
    <property type="reaction ID" value="UER00119"/>
</dbReference>
<dbReference type="GO" id="GO:0080090">
    <property type="term" value="P:regulation of primary metabolic process"/>
    <property type="evidence" value="ECO:0007669"/>
    <property type="project" value="UniProtKB-ARBA"/>
</dbReference>
<dbReference type="NCBIfam" id="TIGR01740">
    <property type="entry name" value="pyrF"/>
    <property type="match status" value="1"/>
</dbReference>
<dbReference type="SMART" id="SM00934">
    <property type="entry name" value="OMPdecase"/>
    <property type="match status" value="1"/>
</dbReference>
<evidence type="ECO:0000256" key="23">
    <source>
        <dbReference type="ARBA" id="ARBA00022975"/>
    </source>
</evidence>
<evidence type="ECO:0000259" key="34">
    <source>
        <dbReference type="PROSITE" id="PS50011"/>
    </source>
</evidence>
<evidence type="ECO:0000313" key="38">
    <source>
        <dbReference type="Proteomes" id="UP000030765"/>
    </source>
</evidence>
<keyword evidence="38" id="KW-1185">Reference proteome</keyword>
<evidence type="ECO:0000256" key="15">
    <source>
        <dbReference type="ARBA" id="ARBA00022692"/>
    </source>
</evidence>
<dbReference type="Gene3D" id="3.30.200.20">
    <property type="entry name" value="Phosphorylase Kinase, domain 1"/>
    <property type="match status" value="1"/>
</dbReference>
<keyword evidence="21" id="KW-0256">Endoplasmic reticulum</keyword>
<dbReference type="PANTHER" id="PTHR19278">
    <property type="entry name" value="OROTATE PHOSPHORIBOSYLTRANSFERASE"/>
    <property type="match status" value="1"/>
</dbReference>
<dbReference type="GO" id="GO:0034976">
    <property type="term" value="P:response to endoplasmic reticulum stress"/>
    <property type="evidence" value="ECO:0007669"/>
    <property type="project" value="UniProtKB-ARBA"/>
</dbReference>
<dbReference type="CDD" id="cd13982">
    <property type="entry name" value="STKc_IRE1"/>
    <property type="match status" value="1"/>
</dbReference>
<dbReference type="InterPro" id="IPR000719">
    <property type="entry name" value="Prot_kinase_dom"/>
</dbReference>
<dbReference type="FunFam" id="3.20.20.70:FF:000245">
    <property type="entry name" value="Bifunctional UMP-synthetase"/>
    <property type="match status" value="1"/>
</dbReference>
<evidence type="ECO:0000256" key="21">
    <source>
        <dbReference type="ARBA" id="ARBA00022824"/>
    </source>
</evidence>
<dbReference type="InterPro" id="IPR038357">
    <property type="entry name" value="KEN_sf"/>
</dbReference>
<reference evidence="37" key="2">
    <citation type="submission" date="2020-05" db="UniProtKB">
        <authorList>
            <consortium name="EnsemblMetazoa"/>
        </authorList>
    </citation>
    <scope>IDENTIFICATION</scope>
</reference>
<evidence type="ECO:0000256" key="8">
    <source>
        <dbReference type="ARBA" id="ARBA00012321"/>
    </source>
</evidence>
<feature type="active site" description="For OMPdecase activity" evidence="30">
    <location>
        <position position="1186"/>
    </location>
</feature>
<keyword evidence="12" id="KW-0597">Phosphoprotein</keyword>
<dbReference type="GO" id="GO:0004540">
    <property type="term" value="F:RNA nuclease activity"/>
    <property type="evidence" value="ECO:0007669"/>
    <property type="project" value="InterPro"/>
</dbReference>
<dbReference type="PROSITE" id="PS50011">
    <property type="entry name" value="PROTEIN_KINASE_DOM"/>
    <property type="match status" value="1"/>
</dbReference>
<dbReference type="GO" id="GO:0016787">
    <property type="term" value="F:hydrolase activity"/>
    <property type="evidence" value="ECO:0007669"/>
    <property type="project" value="UniProtKB-KW"/>
</dbReference>
<dbReference type="PANTHER" id="PTHR19278:SF9">
    <property type="entry name" value="URIDINE 5'-MONOPHOSPHATE SYNTHASE"/>
    <property type="match status" value="1"/>
</dbReference>
<feature type="domain" description="KEN" evidence="35">
    <location>
        <begin position="609"/>
        <end position="737"/>
    </location>
</feature>
<dbReference type="InterPro" id="IPR011009">
    <property type="entry name" value="Kinase-like_dom_sf"/>
</dbReference>
<evidence type="ECO:0000256" key="20">
    <source>
        <dbReference type="ARBA" id="ARBA00022801"/>
    </source>
</evidence>
<dbReference type="InterPro" id="IPR008271">
    <property type="entry name" value="Ser/Thr_kinase_AS"/>
</dbReference>
<dbReference type="EC" id="2.7.11.1" evidence="9"/>
<dbReference type="Pfam" id="PF00215">
    <property type="entry name" value="OMPdecase"/>
    <property type="match status" value="1"/>
</dbReference>
<comment type="cofactor">
    <cofactor evidence="1">
        <name>Mg(2+)</name>
        <dbReference type="ChEBI" id="CHEBI:18420"/>
    </cofactor>
</comment>
<dbReference type="VEuPathDB" id="VectorBase:ASIC002951"/>
<dbReference type="GO" id="GO:0004590">
    <property type="term" value="F:orotidine-5'-phosphate decarboxylase activity"/>
    <property type="evidence" value="ECO:0007669"/>
    <property type="project" value="UniProtKB-EC"/>
</dbReference>
<feature type="active site" description="For OMPdecase activity" evidence="30">
    <location>
        <position position="1191"/>
    </location>
</feature>
<dbReference type="CDD" id="cd10422">
    <property type="entry name" value="RNase_Ire1"/>
    <property type="match status" value="1"/>
</dbReference>
<dbReference type="Gene3D" id="3.20.20.70">
    <property type="entry name" value="Aldolase class I"/>
    <property type="match status" value="1"/>
</dbReference>
<dbReference type="EMBL" id="KE524659">
    <property type="protein sequence ID" value="KFB35970.1"/>
    <property type="molecule type" value="Genomic_DNA"/>
</dbReference>
<evidence type="ECO:0000256" key="13">
    <source>
        <dbReference type="ARBA" id="ARBA00022676"/>
    </source>
</evidence>
<comment type="subcellular location">
    <subcellularLocation>
        <location evidence="2">Endoplasmic reticulum membrane</location>
        <topology evidence="2">Single-pass type I membrane protein</topology>
    </subcellularLocation>
</comment>
<keyword evidence="18" id="KW-0418">Kinase</keyword>
<feature type="compositionally biased region" description="Gly residues" evidence="32">
    <location>
        <begin position="301"/>
        <end position="310"/>
    </location>
</feature>
<keyword evidence="23" id="KW-0665">Pyrimidine biosynthesis</keyword>
<keyword evidence="11" id="KW-0723">Serine/threonine-protein kinase</keyword>
<comment type="similarity">
    <text evidence="5">In the N-terminal section; belongs to the purine/pyrimidine phosphoribosyltransferase family.</text>
</comment>
<evidence type="ECO:0000256" key="9">
    <source>
        <dbReference type="ARBA" id="ARBA00012513"/>
    </source>
</evidence>
<evidence type="ECO:0000256" key="27">
    <source>
        <dbReference type="ARBA" id="ARBA00023268"/>
    </source>
</evidence>
<accession>A0A084VDC6</accession>
<dbReference type="PROSITE" id="PS00108">
    <property type="entry name" value="PROTEIN_KINASE_ST"/>
    <property type="match status" value="1"/>
</dbReference>
<dbReference type="EnsemblMetazoa" id="ASIC002951-RA">
    <property type="protein sequence ID" value="ASIC002951-PA"/>
    <property type="gene ID" value="ASIC002951"/>
</dbReference>
<dbReference type="GO" id="GO:0004674">
    <property type="term" value="F:protein serine/threonine kinase activity"/>
    <property type="evidence" value="ECO:0007669"/>
    <property type="project" value="UniProtKB-KW"/>
</dbReference>
<dbReference type="InterPro" id="IPR014732">
    <property type="entry name" value="OMPdecase"/>
</dbReference>
<dbReference type="PROSITE" id="PS00156">
    <property type="entry name" value="OMPDECASE"/>
    <property type="match status" value="1"/>
</dbReference>
<evidence type="ECO:0000256" key="2">
    <source>
        <dbReference type="ARBA" id="ARBA00004115"/>
    </source>
</evidence>
<keyword evidence="19" id="KW-0210">Decarboxylase</keyword>
<dbReference type="Pfam" id="PF00069">
    <property type="entry name" value="Pkinase"/>
    <property type="match status" value="1"/>
</dbReference>
<dbReference type="STRING" id="74873.A0A084VDC6"/>
<dbReference type="EC" id="4.1.1.23" evidence="8"/>
<dbReference type="Gene3D" id="3.40.50.2020">
    <property type="match status" value="1"/>
</dbReference>
<reference evidence="36 38" key="1">
    <citation type="journal article" date="2014" name="BMC Genomics">
        <title>Genome sequence of Anopheles sinensis provides insight into genetics basis of mosquito competence for malaria parasites.</title>
        <authorList>
            <person name="Zhou D."/>
            <person name="Zhang D."/>
            <person name="Ding G."/>
            <person name="Shi L."/>
            <person name="Hou Q."/>
            <person name="Ye Y."/>
            <person name="Xu Y."/>
            <person name="Zhou H."/>
            <person name="Xiong C."/>
            <person name="Li S."/>
            <person name="Yu J."/>
            <person name="Hong S."/>
            <person name="Yu X."/>
            <person name="Zou P."/>
            <person name="Chen C."/>
            <person name="Chang X."/>
            <person name="Wang W."/>
            <person name="Lv Y."/>
            <person name="Sun Y."/>
            <person name="Ma L."/>
            <person name="Shen B."/>
            <person name="Zhu C."/>
        </authorList>
    </citation>
    <scope>NUCLEOTIDE SEQUENCE [LARGE SCALE GENOMIC DNA]</scope>
</reference>
<dbReference type="Gene3D" id="1.10.510.10">
    <property type="entry name" value="Transferase(Phosphotransferase) domain 1"/>
    <property type="match status" value="1"/>
</dbReference>
<feature type="region of interest" description="Disordered" evidence="32">
    <location>
        <begin position="289"/>
        <end position="314"/>
    </location>
</feature>
<feature type="compositionally biased region" description="Low complexity" evidence="32">
    <location>
        <begin position="289"/>
        <end position="300"/>
    </location>
</feature>
<evidence type="ECO:0000256" key="32">
    <source>
        <dbReference type="SAM" id="MobiDB-lite"/>
    </source>
</evidence>
<dbReference type="FunFam" id="3.30.200.20:FF:000077">
    <property type="entry name" value="Putative Serine/threonine-protein kinase/endoribonuclease IRE1"/>
    <property type="match status" value="1"/>
</dbReference>
<dbReference type="SMART" id="SM00220">
    <property type="entry name" value="S_TKc"/>
    <property type="match status" value="1"/>
</dbReference>
<evidence type="ECO:0000256" key="1">
    <source>
        <dbReference type="ARBA" id="ARBA00001946"/>
    </source>
</evidence>
<dbReference type="InterPro" id="IPR029057">
    <property type="entry name" value="PRTase-like"/>
</dbReference>
<keyword evidence="13" id="KW-0328">Glycosyltransferase</keyword>
<dbReference type="InterPro" id="IPR013785">
    <property type="entry name" value="Aldolase_TIM"/>
</dbReference>
<dbReference type="GO" id="GO:0010468">
    <property type="term" value="P:regulation of gene expression"/>
    <property type="evidence" value="ECO:0007669"/>
    <property type="project" value="UniProtKB-ARBA"/>
</dbReference>
<keyword evidence="24 33" id="KW-1133">Transmembrane helix</keyword>
<feature type="transmembrane region" description="Helical" evidence="33">
    <location>
        <begin position="257"/>
        <end position="276"/>
    </location>
</feature>
<evidence type="ECO:0000256" key="31">
    <source>
        <dbReference type="PIRSR" id="PIRSR614732-2"/>
    </source>
</evidence>
<keyword evidence="22" id="KW-0067">ATP-binding</keyword>
<keyword evidence="16" id="KW-0732">Signal</keyword>
<comment type="similarity">
    <text evidence="6">In the C-terminal section; belongs to the OMP decarboxylase family.</text>
</comment>
<dbReference type="GO" id="GO:0044205">
    <property type="term" value="P:'de novo' UMP biosynthetic process"/>
    <property type="evidence" value="ECO:0007669"/>
    <property type="project" value="UniProtKB-UniPathway"/>
</dbReference>
<evidence type="ECO:0000256" key="19">
    <source>
        <dbReference type="ARBA" id="ARBA00022793"/>
    </source>
</evidence>
<proteinExistence type="inferred from homology"/>
<feature type="active site" description="For OMPdecase activity" evidence="30">
    <location>
        <position position="1188"/>
    </location>
</feature>
<comment type="pathway">
    <text evidence="4">Pyrimidine metabolism; UMP biosynthesis via de novo pathway; UMP from orotate: step 1/2.</text>
</comment>